<keyword evidence="13" id="KW-0234">DNA repair</keyword>
<dbReference type="InterPro" id="IPR041102">
    <property type="entry name" value="UvrA_inter"/>
</dbReference>
<evidence type="ECO:0000256" key="16">
    <source>
        <dbReference type="ARBA" id="ARBA00042156"/>
    </source>
</evidence>
<dbReference type="Pfam" id="PF17760">
    <property type="entry name" value="UvrA_inter"/>
    <property type="match status" value="1"/>
</dbReference>
<keyword evidence="20" id="KW-1185">Reference proteome</keyword>
<keyword evidence="10" id="KW-0067">ATP-binding</keyword>
<evidence type="ECO:0000256" key="10">
    <source>
        <dbReference type="ARBA" id="ARBA00022840"/>
    </source>
</evidence>
<evidence type="ECO:0000256" key="2">
    <source>
        <dbReference type="ARBA" id="ARBA00022490"/>
    </source>
</evidence>
<evidence type="ECO:0000256" key="8">
    <source>
        <dbReference type="ARBA" id="ARBA00022771"/>
    </source>
</evidence>
<evidence type="ECO:0000313" key="20">
    <source>
        <dbReference type="Proteomes" id="UP001157109"/>
    </source>
</evidence>
<comment type="caution">
    <text evidence="19">The sequence shown here is derived from an EMBL/GenBank/DDBJ whole genome shotgun (WGS) entry which is preliminary data.</text>
</comment>
<dbReference type="PANTHER" id="PTHR43152">
    <property type="entry name" value="UVRABC SYSTEM PROTEIN A"/>
    <property type="match status" value="1"/>
</dbReference>
<evidence type="ECO:0000256" key="1">
    <source>
        <dbReference type="ARBA" id="ARBA00004496"/>
    </source>
</evidence>
<dbReference type="EMBL" id="BSUJ01000001">
    <property type="protein sequence ID" value="GMA19349.1"/>
    <property type="molecule type" value="Genomic_DNA"/>
</dbReference>
<dbReference type="NCBIfam" id="TIGR00630">
    <property type="entry name" value="uvra"/>
    <property type="match status" value="1"/>
</dbReference>
<evidence type="ECO:0000256" key="4">
    <source>
        <dbReference type="ARBA" id="ARBA00022737"/>
    </source>
</evidence>
<name>A0ABQ6HNS9_9MICO</name>
<organism evidence="19 20">
    <name type="scientific">Arsenicicoccus piscis</name>
    <dbReference type="NCBI Taxonomy" id="673954"/>
    <lineage>
        <taxon>Bacteria</taxon>
        <taxon>Bacillati</taxon>
        <taxon>Actinomycetota</taxon>
        <taxon>Actinomycetes</taxon>
        <taxon>Micrococcales</taxon>
        <taxon>Intrasporangiaceae</taxon>
        <taxon>Arsenicicoccus</taxon>
    </lineage>
</organism>
<reference evidence="20" key="1">
    <citation type="journal article" date="2019" name="Int. J. Syst. Evol. Microbiol.">
        <title>The Global Catalogue of Microorganisms (GCM) 10K type strain sequencing project: providing services to taxonomists for standard genome sequencing and annotation.</title>
        <authorList>
            <consortium name="The Broad Institute Genomics Platform"/>
            <consortium name="The Broad Institute Genome Sequencing Center for Infectious Disease"/>
            <person name="Wu L."/>
            <person name="Ma J."/>
        </authorList>
    </citation>
    <scope>NUCLEOTIDE SEQUENCE [LARGE SCALE GENOMIC DNA]</scope>
    <source>
        <strain evidence="20">NBRC 105830</strain>
    </source>
</reference>
<proteinExistence type="inferred from homology"/>
<keyword evidence="3" id="KW-0479">Metal-binding</keyword>
<keyword evidence="9" id="KW-0862">Zinc</keyword>
<evidence type="ECO:0000256" key="7">
    <source>
        <dbReference type="ARBA" id="ARBA00022769"/>
    </source>
</evidence>
<dbReference type="Proteomes" id="UP001157109">
    <property type="component" value="Unassembled WGS sequence"/>
</dbReference>
<keyword evidence="12" id="KW-0238">DNA-binding</keyword>
<evidence type="ECO:0000256" key="6">
    <source>
        <dbReference type="ARBA" id="ARBA00022763"/>
    </source>
</evidence>
<keyword evidence="11" id="KW-0267">Excision nuclease</keyword>
<evidence type="ECO:0000256" key="3">
    <source>
        <dbReference type="ARBA" id="ARBA00022723"/>
    </source>
</evidence>
<comment type="subcellular location">
    <subcellularLocation>
        <location evidence="1">Cytoplasm</location>
    </subcellularLocation>
</comment>
<dbReference type="SUPFAM" id="SSF52540">
    <property type="entry name" value="P-loop containing nucleoside triphosphate hydrolases"/>
    <property type="match status" value="1"/>
</dbReference>
<evidence type="ECO:0000259" key="17">
    <source>
        <dbReference type="Pfam" id="PF17755"/>
    </source>
</evidence>
<keyword evidence="8" id="KW-0863">Zinc-finger</keyword>
<keyword evidence="7" id="KW-0228">DNA excision</keyword>
<dbReference type="Gene3D" id="3.30.1490.20">
    <property type="entry name" value="ATP-grasp fold, A domain"/>
    <property type="match status" value="1"/>
</dbReference>
<dbReference type="CDD" id="cd03270">
    <property type="entry name" value="ABC_UvrA_I"/>
    <property type="match status" value="1"/>
</dbReference>
<evidence type="ECO:0000256" key="11">
    <source>
        <dbReference type="ARBA" id="ARBA00022881"/>
    </source>
</evidence>
<feature type="domain" description="UvrA DNA-binding" evidence="17">
    <location>
        <begin position="288"/>
        <end position="398"/>
    </location>
</feature>
<evidence type="ECO:0000256" key="15">
    <source>
        <dbReference type="ARBA" id="ARBA00039316"/>
    </source>
</evidence>
<evidence type="ECO:0000256" key="9">
    <source>
        <dbReference type="ARBA" id="ARBA00022833"/>
    </source>
</evidence>
<protein>
    <recommendedName>
        <fullName evidence="15">UvrABC system protein A</fullName>
    </recommendedName>
    <alternativeName>
        <fullName evidence="16">Excinuclease ABC subunit A</fullName>
    </alternativeName>
</protein>
<evidence type="ECO:0000256" key="12">
    <source>
        <dbReference type="ARBA" id="ARBA00023125"/>
    </source>
</evidence>
<evidence type="ECO:0000313" key="19">
    <source>
        <dbReference type="EMBL" id="GMA19349.1"/>
    </source>
</evidence>
<evidence type="ECO:0000256" key="13">
    <source>
        <dbReference type="ARBA" id="ARBA00023204"/>
    </source>
</evidence>
<feature type="domain" description="UvrA interaction" evidence="18">
    <location>
        <begin position="126"/>
        <end position="236"/>
    </location>
</feature>
<keyword evidence="5" id="KW-0547">Nucleotide-binding</keyword>
<dbReference type="InterPro" id="IPR041552">
    <property type="entry name" value="UvrA_DNA-bd"/>
</dbReference>
<accession>A0ABQ6HNS9</accession>
<dbReference type="InterPro" id="IPR027417">
    <property type="entry name" value="P-loop_NTPase"/>
</dbReference>
<evidence type="ECO:0000259" key="18">
    <source>
        <dbReference type="Pfam" id="PF17760"/>
    </source>
</evidence>
<comment type="similarity">
    <text evidence="14">Belongs to the ABC transporter superfamily. UvrA family.</text>
</comment>
<keyword evidence="4" id="KW-0677">Repeat</keyword>
<dbReference type="Gene3D" id="1.20.1580.10">
    <property type="entry name" value="ABC transporter ATPase like domain"/>
    <property type="match status" value="1"/>
</dbReference>
<dbReference type="PANTHER" id="PTHR43152:SF3">
    <property type="entry name" value="UVRABC SYSTEM PROTEIN A"/>
    <property type="match status" value="1"/>
</dbReference>
<dbReference type="Gene3D" id="3.40.50.300">
    <property type="entry name" value="P-loop containing nucleotide triphosphate hydrolases"/>
    <property type="match status" value="1"/>
</dbReference>
<keyword evidence="2" id="KW-0963">Cytoplasm</keyword>
<dbReference type="Pfam" id="PF17755">
    <property type="entry name" value="UvrA_DNA-bind"/>
    <property type="match status" value="1"/>
</dbReference>
<gene>
    <name evidence="19" type="ORF">GCM10025862_13700</name>
</gene>
<keyword evidence="6" id="KW-0227">DNA damage</keyword>
<evidence type="ECO:0000256" key="14">
    <source>
        <dbReference type="ARBA" id="ARBA00038000"/>
    </source>
</evidence>
<dbReference type="Gene3D" id="1.10.8.280">
    <property type="entry name" value="ABC transporter ATPase domain-like"/>
    <property type="match status" value="1"/>
</dbReference>
<dbReference type="InterPro" id="IPR004602">
    <property type="entry name" value="UvrA"/>
</dbReference>
<evidence type="ECO:0000256" key="5">
    <source>
        <dbReference type="ARBA" id="ARBA00022741"/>
    </source>
</evidence>
<dbReference type="InterPro" id="IPR013815">
    <property type="entry name" value="ATP_grasp_subdomain_1"/>
</dbReference>
<sequence>MVRGAREHNLKNVSIDIPRDSLVVFTGLSGSGKSSLAFDTIFAEGQRRYVESLSAYARQFLGQMDKPDVDFIEGLSPAVSIDQKSTNRNPRSTVGTITEVYDYLRLLFARAGRPHCPVCGEPIGRQSPQQIVDQLLALPERTRFQVLAPIVQGRKGEFVDLFAELQTKGYSRARVDGQVVSLTEVPALEKQRKHTIEVVIDRLVAKGDDPSAARRLTDSVETALGLTGGVMLVEFVDSGEERRFSEKLACPNNHPLAMDEVQPRSFSFNSPFGACPACTGLGTELEVDPELIVPDEEKSLNEGAILPWGQGSGAADYFLRVVGALARDLSFSLDVPWRALPERAKEALLYGQDYKVHVRYRNRYGRDRSYTTGFEGAVPFVKRRHAETDSDWSRERYEGYMREVPCPVCQGARLKPESLAVLLGGKSISGVCALSIRDCAQFLTEVDFTERERAIAERVIKEIEARLGFLLDVGLDYLSLDRPAGTLSGGEAQRIRLATQIGSGLVGVLYVLDEPSIGLHQRDNHRLIETLTRLRDLGNTLIVVEHDEDTIATADWVVDIGPRAGSTVVRSCTRGRWPSCSRTRPR</sequence>